<proteinExistence type="predicted"/>
<organism evidence="1 2">
    <name type="scientific">Frankliniella fusca</name>
    <dbReference type="NCBI Taxonomy" id="407009"/>
    <lineage>
        <taxon>Eukaryota</taxon>
        <taxon>Metazoa</taxon>
        <taxon>Ecdysozoa</taxon>
        <taxon>Arthropoda</taxon>
        <taxon>Hexapoda</taxon>
        <taxon>Insecta</taxon>
        <taxon>Pterygota</taxon>
        <taxon>Neoptera</taxon>
        <taxon>Paraneoptera</taxon>
        <taxon>Thysanoptera</taxon>
        <taxon>Terebrantia</taxon>
        <taxon>Thripoidea</taxon>
        <taxon>Thripidae</taxon>
        <taxon>Frankliniella</taxon>
    </lineage>
</organism>
<dbReference type="InterPro" id="IPR000884">
    <property type="entry name" value="TSP1_rpt"/>
</dbReference>
<name>A0AAE1GVZ6_9NEOP</name>
<dbReference type="PROSITE" id="PS50092">
    <property type="entry name" value="TSP1"/>
    <property type="match status" value="1"/>
</dbReference>
<accession>A0AAE1GVZ6</accession>
<dbReference type="AlphaFoldDB" id="A0AAE1GVZ6"/>
<gene>
    <name evidence="1" type="ORF">KUF71_020129</name>
</gene>
<dbReference type="Pfam" id="PF00090">
    <property type="entry name" value="TSP_1"/>
    <property type="match status" value="1"/>
</dbReference>
<protein>
    <submittedName>
        <fullName evidence="1">ADAMTS-like protein 2</fullName>
    </submittedName>
</protein>
<dbReference type="Proteomes" id="UP001219518">
    <property type="component" value="Unassembled WGS sequence"/>
</dbReference>
<dbReference type="Gene3D" id="2.20.100.10">
    <property type="entry name" value="Thrombospondin type-1 (TSP1) repeat"/>
    <property type="match status" value="1"/>
</dbReference>
<evidence type="ECO:0000313" key="1">
    <source>
        <dbReference type="EMBL" id="KAK3910360.1"/>
    </source>
</evidence>
<dbReference type="EMBL" id="JAHWGI010000150">
    <property type="protein sequence ID" value="KAK3910360.1"/>
    <property type="molecule type" value="Genomic_DNA"/>
</dbReference>
<reference evidence="1" key="1">
    <citation type="submission" date="2021-07" db="EMBL/GenBank/DDBJ databases">
        <authorList>
            <person name="Catto M.A."/>
            <person name="Jacobson A."/>
            <person name="Kennedy G."/>
            <person name="Labadie P."/>
            <person name="Hunt B.G."/>
            <person name="Srinivasan R."/>
        </authorList>
    </citation>
    <scope>NUCLEOTIDE SEQUENCE</scope>
    <source>
        <strain evidence="1">PL_HMW_Pooled</strain>
        <tissue evidence="1">Head</tissue>
    </source>
</reference>
<sequence length="291" mass="31892">MQRDGAFRCAIHVNLKSTEVIPCALRDDGWLPAGPQPPGPGRLDAVYPERSGPERPRRAIPLPCSVTYFSGCVASTGRGSLLKTVRRHMYNVRISLPDIMRRSCNYRVVVVPPPKGVPFITRQNSPQAFNREEVVLFDEDPLSGERVPALIFASSKSPTTLRHQQTDIWPDRADRPAQLLVLLAVAAGSCSAVAHDSKNLSNSLSPLEAAVGVISPVTPSWLSGSWGPWSAWSSCSRSCGTGVAVQTRECRRRVRAGGARSGDKKRNKRHRILIRLGREVELDLLSSLLKC</sequence>
<dbReference type="InterPro" id="IPR036383">
    <property type="entry name" value="TSP1_rpt_sf"/>
</dbReference>
<dbReference type="SUPFAM" id="SSF82895">
    <property type="entry name" value="TSP-1 type 1 repeat"/>
    <property type="match status" value="1"/>
</dbReference>
<keyword evidence="2" id="KW-1185">Reference proteome</keyword>
<reference evidence="1" key="2">
    <citation type="journal article" date="2023" name="BMC Genomics">
        <title>Pest status, molecular evolution, and epigenetic factors derived from the genome assembly of Frankliniella fusca, a thysanopteran phytovirus vector.</title>
        <authorList>
            <person name="Catto M.A."/>
            <person name="Labadie P.E."/>
            <person name="Jacobson A.L."/>
            <person name="Kennedy G.G."/>
            <person name="Srinivasan R."/>
            <person name="Hunt B.G."/>
        </authorList>
    </citation>
    <scope>NUCLEOTIDE SEQUENCE</scope>
    <source>
        <strain evidence="1">PL_HMW_Pooled</strain>
    </source>
</reference>
<evidence type="ECO:0000313" key="2">
    <source>
        <dbReference type="Proteomes" id="UP001219518"/>
    </source>
</evidence>
<comment type="caution">
    <text evidence="1">The sequence shown here is derived from an EMBL/GenBank/DDBJ whole genome shotgun (WGS) entry which is preliminary data.</text>
</comment>